<dbReference type="AlphaFoldDB" id="A0A1K2EGL1"/>
<dbReference type="InterPro" id="IPR033248">
    <property type="entry name" value="Transketolase_C"/>
</dbReference>
<dbReference type="SUPFAM" id="SSF52922">
    <property type="entry name" value="TK C-terminal domain-like"/>
    <property type="match status" value="1"/>
</dbReference>
<dbReference type="Proteomes" id="UP000326453">
    <property type="component" value="Plasmid pPAN2"/>
</dbReference>
<feature type="domain" description="Transketolase-like pyrimidine-binding" evidence="2">
    <location>
        <begin position="4"/>
        <end position="190"/>
    </location>
</feature>
<dbReference type="RefSeq" id="WP_024844825.1">
    <property type="nucleotide sequence ID" value="NZ_CP044425.1"/>
</dbReference>
<dbReference type="KEGG" id="ppan:ESD82_07970"/>
<dbReference type="InterPro" id="IPR029061">
    <property type="entry name" value="THDP-binding"/>
</dbReference>
<dbReference type="Pfam" id="PF02779">
    <property type="entry name" value="Transket_pyr"/>
    <property type="match status" value="1"/>
</dbReference>
<dbReference type="PANTHER" id="PTHR43257">
    <property type="entry name" value="PYRUVATE DEHYDROGENASE E1 COMPONENT BETA SUBUNIT"/>
    <property type="match status" value="1"/>
</dbReference>
<name>A0A1K2EGL1_PARPN</name>
<dbReference type="Gene3D" id="3.40.50.970">
    <property type="match status" value="1"/>
</dbReference>
<proteinExistence type="predicted"/>
<dbReference type="FunFam" id="3.40.50.920:FF:000001">
    <property type="entry name" value="Pyruvate dehydrogenase E1 beta subunit"/>
    <property type="match status" value="1"/>
</dbReference>
<geneLocation type="plasmid" evidence="7">
    <name>ppan2</name>
</geneLocation>
<organism evidence="4 8">
    <name type="scientific">Paracoccus pantotrophus</name>
    <name type="common">Thiosphaera pantotropha</name>
    <dbReference type="NCBI Taxonomy" id="82367"/>
    <lineage>
        <taxon>Bacteria</taxon>
        <taxon>Pseudomonadati</taxon>
        <taxon>Pseudomonadota</taxon>
        <taxon>Alphaproteobacteria</taxon>
        <taxon>Rhodobacterales</taxon>
        <taxon>Paracoccaceae</taxon>
        <taxon>Paracoccus</taxon>
    </lineage>
</organism>
<dbReference type="OrthoDB" id="9780894at2"/>
<geneLocation type="plasmid" evidence="4 8">
    <name>unnamed1</name>
</geneLocation>
<protein>
    <submittedName>
        <fullName evidence="4">Alpha-ketoacid dehydrogenase subunit beta</fullName>
    </submittedName>
    <submittedName>
        <fullName evidence="5">Pyruvate dehydrogenase E1 component beta subunit</fullName>
    </submittedName>
</protein>
<gene>
    <name evidence="5" type="ORF">BDE18_4223</name>
    <name evidence="3" type="ORF">ESD82_07970</name>
    <name evidence="4" type="ORF">HYQ43_21030</name>
</gene>
<evidence type="ECO:0000313" key="7">
    <source>
        <dbReference type="Proteomes" id="UP000326453"/>
    </source>
</evidence>
<evidence type="ECO:0000259" key="2">
    <source>
        <dbReference type="SMART" id="SM00861"/>
    </source>
</evidence>
<evidence type="ECO:0000313" key="3">
    <source>
        <dbReference type="EMBL" id="QFG36169.1"/>
    </source>
</evidence>
<reference evidence="5 6" key="1">
    <citation type="submission" date="2018-10" db="EMBL/GenBank/DDBJ databases">
        <title>Genomic Encyclopedia of Archaeal and Bacterial Type Strains, Phase II (KMG-II): from individual species to whole genera.</title>
        <authorList>
            <person name="Goeker M."/>
        </authorList>
    </citation>
    <scope>NUCLEOTIDE SEQUENCE [LARGE SCALE GENOMIC DNA]</scope>
    <source>
        <strain evidence="6">ATCC 35512 / DSM 2944 / CIP 106514 / LMD 82.5 / NBRC 102493 / NCCB 82005 / GB17</strain>
        <strain evidence="5">DSM 2944</strain>
    </source>
</reference>
<evidence type="ECO:0000256" key="1">
    <source>
        <dbReference type="ARBA" id="ARBA00023002"/>
    </source>
</evidence>
<reference evidence="4 8" key="3">
    <citation type="submission" date="2020-07" db="EMBL/GenBank/DDBJ databases">
        <title>The complete genome of Paracoccus pantotrophus ACCC 10489.</title>
        <authorList>
            <person name="Si Y."/>
        </authorList>
    </citation>
    <scope>NUCLEOTIDE SEQUENCE [LARGE SCALE GENOMIC DNA]</scope>
    <source>
        <strain evidence="4 8">ACCC10489</strain>
        <plasmid evidence="4 8">unnamed1</plasmid>
    </source>
</reference>
<dbReference type="GO" id="GO:0016491">
    <property type="term" value="F:oxidoreductase activity"/>
    <property type="evidence" value="ECO:0007669"/>
    <property type="project" value="UniProtKB-KW"/>
</dbReference>
<geneLocation type="plasmid" evidence="3">
    <name>pPAN2</name>
</geneLocation>
<dbReference type="FunFam" id="3.40.50.970:FF:000001">
    <property type="entry name" value="Pyruvate dehydrogenase E1 beta subunit"/>
    <property type="match status" value="1"/>
</dbReference>
<evidence type="ECO:0000313" key="8">
    <source>
        <dbReference type="Proteomes" id="UP000509322"/>
    </source>
</evidence>
<dbReference type="SMART" id="SM00861">
    <property type="entry name" value="Transket_pyr"/>
    <property type="match status" value="1"/>
</dbReference>
<dbReference type="CDD" id="cd07036">
    <property type="entry name" value="TPP_PYR_E1-PDHc-beta_like"/>
    <property type="match status" value="1"/>
</dbReference>
<dbReference type="EMBL" id="RBLI01000003">
    <property type="protein sequence ID" value="RKS43259.1"/>
    <property type="molecule type" value="Genomic_DNA"/>
</dbReference>
<dbReference type="PANTHER" id="PTHR43257:SF3">
    <property type="entry name" value="ACETOIN:2,6-DICHLOROPHENOLINDOPHENOL OXIDOREDUCTASE SUBUNIT BETA"/>
    <property type="match status" value="1"/>
</dbReference>
<dbReference type="InterPro" id="IPR009014">
    <property type="entry name" value="Transketo_C/PFOR_II"/>
</dbReference>
<reference evidence="3 7" key="2">
    <citation type="submission" date="2019-01" db="EMBL/GenBank/DDBJ databases">
        <title>Complete Genome Sequence and Annotation of the Paracoccus pantotrophus type strain DSM 2944.</title>
        <authorList>
            <person name="Bockwoldt J.A."/>
            <person name="Zimmermann M."/>
            <person name="Tiso T."/>
            <person name="Blank L.M."/>
        </authorList>
    </citation>
    <scope>NUCLEOTIDE SEQUENCE [LARGE SCALE GENOMIC DNA]</scope>
    <source>
        <strain evidence="3 7">DSM 2944</strain>
        <plasmid evidence="3">pPAN2</plasmid>
        <plasmid evidence="7">ppan2</plasmid>
    </source>
</reference>
<dbReference type="Pfam" id="PF02780">
    <property type="entry name" value="Transketolase_C"/>
    <property type="match status" value="1"/>
</dbReference>
<evidence type="ECO:0000313" key="4">
    <source>
        <dbReference type="EMBL" id="QLH16703.1"/>
    </source>
</evidence>
<dbReference type="STRING" id="82367.SAMN04244567_02247"/>
<keyword evidence="1" id="KW-0560">Oxidoreductase</keyword>
<keyword evidence="4" id="KW-0614">Plasmid</keyword>
<sequence>MTVKTMREALNEALFQEMRRDPGVIVIGEDVSGGAGGSSGSRDAAGGIFGVTKGLMGEFGDKRVIDTPISESAIIGLANGAALAGMRPVAELMFADFVGVAMDQIYNQMAKFRYMFGGKAKAPIVVRMSMGAGMNAAAQHSQTIYSMLSAVPGLKVVVPSNPADAKGMLAAAIRDDDPVIFLEHKALYSSKGEVPDGEYVAPLHGASLVQSGKDATVVTLGRMVSFAAKAAAKLAGDGITVDLIDLRSTSPIDEEMILESLSLTGRLVVVDESNPVCSIASEIAAIAAEKGFASLRAPVVRVTAPHTPVPFARELERMYVPGPDRIEAAIRKAVKGE</sequence>
<dbReference type="InterPro" id="IPR005475">
    <property type="entry name" value="Transketolase-like_Pyr-bd"/>
</dbReference>
<dbReference type="eggNOG" id="COG0022">
    <property type="taxonomic scope" value="Bacteria"/>
</dbReference>
<dbReference type="EMBL" id="CP044425">
    <property type="protein sequence ID" value="QFG36169.1"/>
    <property type="molecule type" value="Genomic_DNA"/>
</dbReference>
<accession>A0A1K2EGL1</accession>
<dbReference type="Proteomes" id="UP000273626">
    <property type="component" value="Unassembled WGS sequence"/>
</dbReference>
<keyword evidence="6" id="KW-1185">Reference proteome</keyword>
<dbReference type="SUPFAM" id="SSF52518">
    <property type="entry name" value="Thiamin diphosphate-binding fold (THDP-binding)"/>
    <property type="match status" value="1"/>
</dbReference>
<dbReference type="NCBIfam" id="NF006667">
    <property type="entry name" value="PRK09212.1"/>
    <property type="match status" value="1"/>
</dbReference>
<evidence type="ECO:0000313" key="6">
    <source>
        <dbReference type="Proteomes" id="UP000273626"/>
    </source>
</evidence>
<dbReference type="EMBL" id="CP058691">
    <property type="protein sequence ID" value="QLH16703.1"/>
    <property type="molecule type" value="Genomic_DNA"/>
</dbReference>
<dbReference type="Gene3D" id="3.40.50.920">
    <property type="match status" value="1"/>
</dbReference>
<keyword evidence="5" id="KW-0670">Pyruvate</keyword>
<dbReference type="Proteomes" id="UP000509322">
    <property type="component" value="Plasmid unnamed1"/>
</dbReference>
<evidence type="ECO:0000313" key="5">
    <source>
        <dbReference type="EMBL" id="RKS43259.1"/>
    </source>
</evidence>
<dbReference type="GeneID" id="51370499"/>